<dbReference type="GO" id="GO:0010329">
    <property type="term" value="F:auxin efflux transmembrane transporter activity"/>
    <property type="evidence" value="ECO:0007669"/>
    <property type="project" value="TreeGrafter"/>
</dbReference>
<feature type="transmembrane region" description="Helical" evidence="8">
    <location>
        <begin position="40"/>
        <end position="59"/>
    </location>
</feature>
<comment type="function">
    <text evidence="8">May act as a component of the auxin efflux carrier.</text>
</comment>
<gene>
    <name evidence="10" type="ORF">RJ641_027533</name>
</gene>
<keyword evidence="7 8" id="KW-0927">Auxin signaling pathway</keyword>
<evidence type="ECO:0000313" key="11">
    <source>
        <dbReference type="Proteomes" id="UP001370490"/>
    </source>
</evidence>
<feature type="compositionally biased region" description="Basic and acidic residues" evidence="9">
    <location>
        <begin position="386"/>
        <end position="397"/>
    </location>
</feature>
<feature type="transmembrane region" description="Helical" evidence="8">
    <location>
        <begin position="101"/>
        <end position="120"/>
    </location>
</feature>
<dbReference type="Pfam" id="PF03547">
    <property type="entry name" value="Mem_trans"/>
    <property type="match status" value="1"/>
</dbReference>
<accession>A0AAN8W5K1</accession>
<dbReference type="PANTHER" id="PTHR31752:SF66">
    <property type="entry name" value="AUXIN EFFLUX CARRIER COMPONENT 1B-RELATED"/>
    <property type="match status" value="1"/>
</dbReference>
<dbReference type="InterPro" id="IPR004776">
    <property type="entry name" value="Mem_transp_PIN-like"/>
</dbReference>
<dbReference type="GO" id="GO:0009926">
    <property type="term" value="P:auxin polar transport"/>
    <property type="evidence" value="ECO:0007669"/>
    <property type="project" value="TreeGrafter"/>
</dbReference>
<dbReference type="GO" id="GO:0005783">
    <property type="term" value="C:endoplasmic reticulum"/>
    <property type="evidence" value="ECO:0007669"/>
    <property type="project" value="TreeGrafter"/>
</dbReference>
<dbReference type="NCBIfam" id="TIGR00946">
    <property type="entry name" value="2a69"/>
    <property type="match status" value="1"/>
</dbReference>
<feature type="transmembrane region" description="Helical" evidence="8">
    <location>
        <begin position="6"/>
        <end position="28"/>
    </location>
</feature>
<keyword evidence="11" id="KW-1185">Reference proteome</keyword>
<name>A0AAN8W5K1_9MAGN</name>
<feature type="transmembrane region" description="Helical" evidence="8">
    <location>
        <begin position="71"/>
        <end position="89"/>
    </location>
</feature>
<feature type="region of interest" description="Disordered" evidence="9">
    <location>
        <begin position="213"/>
        <end position="235"/>
    </location>
</feature>
<evidence type="ECO:0000256" key="3">
    <source>
        <dbReference type="ARBA" id="ARBA00022448"/>
    </source>
</evidence>
<feature type="transmembrane region" description="Helical" evidence="8">
    <location>
        <begin position="569"/>
        <end position="588"/>
    </location>
</feature>
<reference evidence="10 11" key="1">
    <citation type="submission" date="2023-12" db="EMBL/GenBank/DDBJ databases">
        <title>A high-quality genome assembly for Dillenia turbinata (Dilleniales).</title>
        <authorList>
            <person name="Chanderbali A."/>
        </authorList>
    </citation>
    <scope>NUCLEOTIDE SEQUENCE [LARGE SCALE GENOMIC DNA]</scope>
    <source>
        <strain evidence="10">LSX21</strain>
        <tissue evidence="10">Leaf</tissue>
    </source>
</reference>
<sequence>MITATDLYHVLTAVVPLYVAMILAYGSVKWWKIFTPDQCSGINRFVALFAVPLLSFHFISTNNPYAMNYRFIAADTLQKVIVLVVLAIWSRVSARGSLEWSITLFSLSTLPNTLVMGIPLLKGMYGDFSGTLMVQIVVLQCIIWYTLMLFLFEYRGAKLLIVEQFPDTAGSIISFRVDSDIISLDGKEPLQTEAEVGEDGKLHVTVRKSTSSRSEIFSRRSHGPNSGVSLTPRPSNLTNAEIYSLQSSRNPTPRGSSFNHTDFFSMVNGKNVSNVSPRQSNYGNSIGFDEEKGNGVYLPSNLMQGNAYPAPPSAGIFSPMAAKKKANGDGGKDLHMFVWSSSASPVSEGGLHVFRGGDYGNDLAGVGNTKDYDDFGRDEFSFGNRRVPDAADRDEPVLSKLGSSSTTELHPKTASLGESKQTSMPPASVMTRLILIMVWRKLIRNPNTYSSLFGLTWSLVSFKWGIEMPAIIAKSISILSDAGLGMAMFSLGLFMALQPRIIACGNTIAAFAMAVRFLTGPAVMAAASIAIGLRGVLLHIAIVQAALPQGIVPFVFAKEYNVHPDILSTGVIFGMLIALPITLVYYILLGL</sequence>
<comment type="subcellular location">
    <subcellularLocation>
        <location evidence="1 8">Membrane</location>
        <topology evidence="1 8">Multi-pass membrane protein</topology>
    </subcellularLocation>
</comment>
<proteinExistence type="inferred from homology"/>
<dbReference type="GO" id="GO:0005886">
    <property type="term" value="C:plasma membrane"/>
    <property type="evidence" value="ECO:0007669"/>
    <property type="project" value="TreeGrafter"/>
</dbReference>
<evidence type="ECO:0000256" key="2">
    <source>
        <dbReference type="ARBA" id="ARBA00009177"/>
    </source>
</evidence>
<feature type="region of interest" description="Disordered" evidence="9">
    <location>
        <begin position="386"/>
        <end position="423"/>
    </location>
</feature>
<keyword evidence="6 8" id="KW-0472">Membrane</keyword>
<organism evidence="10 11">
    <name type="scientific">Dillenia turbinata</name>
    <dbReference type="NCBI Taxonomy" id="194707"/>
    <lineage>
        <taxon>Eukaryota</taxon>
        <taxon>Viridiplantae</taxon>
        <taxon>Streptophyta</taxon>
        <taxon>Embryophyta</taxon>
        <taxon>Tracheophyta</taxon>
        <taxon>Spermatophyta</taxon>
        <taxon>Magnoliopsida</taxon>
        <taxon>eudicotyledons</taxon>
        <taxon>Gunneridae</taxon>
        <taxon>Pentapetalae</taxon>
        <taxon>Dilleniales</taxon>
        <taxon>Dilleniaceae</taxon>
        <taxon>Dillenia</taxon>
    </lineage>
</organism>
<evidence type="ECO:0000256" key="8">
    <source>
        <dbReference type="RuleBase" id="RU362108"/>
    </source>
</evidence>
<dbReference type="GO" id="GO:0009734">
    <property type="term" value="P:auxin-activated signaling pathway"/>
    <property type="evidence" value="ECO:0007669"/>
    <property type="project" value="UniProtKB-UniRule"/>
</dbReference>
<evidence type="ECO:0000256" key="1">
    <source>
        <dbReference type="ARBA" id="ARBA00004141"/>
    </source>
</evidence>
<dbReference type="EMBL" id="JBAMMX010000004">
    <property type="protein sequence ID" value="KAK6942156.1"/>
    <property type="molecule type" value="Genomic_DNA"/>
</dbReference>
<evidence type="ECO:0000313" key="10">
    <source>
        <dbReference type="EMBL" id="KAK6942156.1"/>
    </source>
</evidence>
<dbReference type="Proteomes" id="UP001370490">
    <property type="component" value="Unassembled WGS sequence"/>
</dbReference>
<protein>
    <recommendedName>
        <fullName evidence="8">Auxin efflux carrier component</fullName>
    </recommendedName>
</protein>
<evidence type="ECO:0000256" key="7">
    <source>
        <dbReference type="ARBA" id="ARBA00023294"/>
    </source>
</evidence>
<keyword evidence="3 8" id="KW-0813">Transport</keyword>
<keyword evidence="4 8" id="KW-0812">Transmembrane</keyword>
<feature type="compositionally biased region" description="Polar residues" evidence="9">
    <location>
        <begin position="223"/>
        <end position="235"/>
    </location>
</feature>
<evidence type="ECO:0000256" key="4">
    <source>
        <dbReference type="ARBA" id="ARBA00022692"/>
    </source>
</evidence>
<evidence type="ECO:0000256" key="6">
    <source>
        <dbReference type="ARBA" id="ARBA00023136"/>
    </source>
</evidence>
<feature type="transmembrane region" description="Helical" evidence="8">
    <location>
        <begin position="132"/>
        <end position="152"/>
    </location>
</feature>
<evidence type="ECO:0000256" key="5">
    <source>
        <dbReference type="ARBA" id="ARBA00022989"/>
    </source>
</evidence>
<feature type="transmembrane region" description="Helical" evidence="8">
    <location>
        <begin position="537"/>
        <end position="557"/>
    </location>
</feature>
<dbReference type="InterPro" id="IPR051107">
    <property type="entry name" value="Auxin_Efflux_Carrier"/>
</dbReference>
<comment type="similarity">
    <text evidence="2 8">Belongs to the auxin efflux carrier (TC 2.A.69.1) family.</text>
</comment>
<dbReference type="InterPro" id="IPR014024">
    <property type="entry name" value="Auxin_eff_plant"/>
</dbReference>
<keyword evidence="5 8" id="KW-1133">Transmembrane helix</keyword>
<comment type="caution">
    <text evidence="8">Lacks conserved residue(s) required for the propagation of feature annotation.</text>
</comment>
<dbReference type="PANTHER" id="PTHR31752">
    <property type="entry name" value="AUXIN EFFLUX CARRIER COMPONENT 1B-RELATED"/>
    <property type="match status" value="1"/>
</dbReference>
<dbReference type="AlphaFoldDB" id="A0AAN8W5K1"/>
<evidence type="ECO:0000256" key="9">
    <source>
        <dbReference type="SAM" id="MobiDB-lite"/>
    </source>
</evidence>
<comment type="caution">
    <text evidence="10">The sequence shown here is derived from an EMBL/GenBank/DDBJ whole genome shotgun (WGS) entry which is preliminary data.</text>
</comment>